<proteinExistence type="predicted"/>
<comment type="subcellular location">
    <subcellularLocation>
        <location evidence="1">Membrane</location>
        <topology evidence="1">Multi-pass membrane protein</topology>
    </subcellularLocation>
</comment>
<feature type="transmembrane region" description="Helical" evidence="5">
    <location>
        <begin position="94"/>
        <end position="115"/>
    </location>
</feature>
<dbReference type="GO" id="GO:0005886">
    <property type="term" value="C:plasma membrane"/>
    <property type="evidence" value="ECO:0007669"/>
    <property type="project" value="InterPro"/>
</dbReference>
<dbReference type="Pfam" id="PF06687">
    <property type="entry name" value="SUR7"/>
    <property type="match status" value="1"/>
</dbReference>
<reference evidence="6 7" key="1">
    <citation type="submission" date="2016-07" db="EMBL/GenBank/DDBJ databases">
        <title>Pervasive Adenine N6-methylation of Active Genes in Fungi.</title>
        <authorList>
            <consortium name="DOE Joint Genome Institute"/>
            <person name="Mondo S.J."/>
            <person name="Dannebaum R.O."/>
            <person name="Kuo R.C."/>
            <person name="Labutti K."/>
            <person name="Haridas S."/>
            <person name="Kuo A."/>
            <person name="Salamov A."/>
            <person name="Ahrendt S.R."/>
            <person name="Lipzen A."/>
            <person name="Sullivan W."/>
            <person name="Andreopoulos W.B."/>
            <person name="Clum A."/>
            <person name="Lindquist E."/>
            <person name="Daum C."/>
            <person name="Ramamoorthy G.K."/>
            <person name="Gryganskyi A."/>
            <person name="Culley D."/>
            <person name="Magnuson J.K."/>
            <person name="James T.Y."/>
            <person name="O'Malley M.A."/>
            <person name="Stajich J.E."/>
            <person name="Spatafora J.W."/>
            <person name="Visel A."/>
            <person name="Grigoriev I.V."/>
        </authorList>
    </citation>
    <scope>NUCLEOTIDE SEQUENCE [LARGE SCALE GENOMIC DNA]</scope>
    <source>
        <strain evidence="6 7">NRRL 3301</strain>
    </source>
</reference>
<dbReference type="STRING" id="101127.A0A1X2GBK7"/>
<name>A0A1X2GBK7_9FUNG</name>
<keyword evidence="3 5" id="KW-1133">Transmembrane helix</keyword>
<dbReference type="Gene3D" id="1.20.140.150">
    <property type="match status" value="1"/>
</dbReference>
<dbReference type="GO" id="GO:0035838">
    <property type="term" value="C:growing cell tip"/>
    <property type="evidence" value="ECO:0007669"/>
    <property type="project" value="TreeGrafter"/>
</dbReference>
<evidence type="ECO:0008006" key="8">
    <source>
        <dbReference type="Google" id="ProtNLM"/>
    </source>
</evidence>
<keyword evidence="7" id="KW-1185">Reference proteome</keyword>
<feature type="transmembrane region" description="Helical" evidence="5">
    <location>
        <begin position="127"/>
        <end position="152"/>
    </location>
</feature>
<feature type="transmembrane region" description="Helical" evidence="5">
    <location>
        <begin position="172"/>
        <end position="192"/>
    </location>
</feature>
<keyword evidence="4 5" id="KW-0472">Membrane</keyword>
<dbReference type="AlphaFoldDB" id="A0A1X2GBK7"/>
<dbReference type="GO" id="GO:0032153">
    <property type="term" value="C:cell division site"/>
    <property type="evidence" value="ECO:0007669"/>
    <property type="project" value="TreeGrafter"/>
</dbReference>
<dbReference type="Proteomes" id="UP000242146">
    <property type="component" value="Unassembled WGS sequence"/>
</dbReference>
<dbReference type="EMBL" id="MCGT01000025">
    <property type="protein sequence ID" value="ORX49883.1"/>
    <property type="molecule type" value="Genomic_DNA"/>
</dbReference>
<dbReference type="PANTHER" id="PTHR28013:SF3">
    <property type="entry name" value="PROTEIN DCV1-RELATED"/>
    <property type="match status" value="1"/>
</dbReference>
<evidence type="ECO:0000256" key="5">
    <source>
        <dbReference type="SAM" id="Phobius"/>
    </source>
</evidence>
<evidence type="ECO:0000256" key="1">
    <source>
        <dbReference type="ARBA" id="ARBA00004141"/>
    </source>
</evidence>
<evidence type="ECO:0000256" key="2">
    <source>
        <dbReference type="ARBA" id="ARBA00022692"/>
    </source>
</evidence>
<dbReference type="PANTHER" id="PTHR28013">
    <property type="entry name" value="PROTEIN DCV1-RELATED"/>
    <property type="match status" value="1"/>
</dbReference>
<evidence type="ECO:0000313" key="6">
    <source>
        <dbReference type="EMBL" id="ORX49883.1"/>
    </source>
</evidence>
<gene>
    <name evidence="6" type="ORF">DM01DRAFT_1338013</name>
</gene>
<evidence type="ECO:0000256" key="3">
    <source>
        <dbReference type="ARBA" id="ARBA00022989"/>
    </source>
</evidence>
<accession>A0A1X2GBK7</accession>
<dbReference type="InterPro" id="IPR051380">
    <property type="entry name" value="pH-response_reg_palI/RIM9"/>
</dbReference>
<organism evidence="6 7">
    <name type="scientific">Hesseltinella vesiculosa</name>
    <dbReference type="NCBI Taxonomy" id="101127"/>
    <lineage>
        <taxon>Eukaryota</taxon>
        <taxon>Fungi</taxon>
        <taxon>Fungi incertae sedis</taxon>
        <taxon>Mucoromycota</taxon>
        <taxon>Mucoromycotina</taxon>
        <taxon>Mucoromycetes</taxon>
        <taxon>Mucorales</taxon>
        <taxon>Cunninghamellaceae</taxon>
        <taxon>Hesseltinella</taxon>
    </lineage>
</organism>
<protein>
    <recommendedName>
        <fullName evidence="8">Pali-domain-containing protein</fullName>
    </recommendedName>
</protein>
<sequence>MAVFASLATFTTFAALILQMFTLIGNTYNKPFLRDLFLARLYDGSDFVDFGLWNYCSGSGSTVYMCSTPQAGYAWTNNPLVQGLTDNLAGQDKLFLANFVLYWIAFGLTLFALLITLMSHFQRSSDVCASLACFLAFVVMLTVFVILVVISLKGLNAARSENSDISGYLGPSVWMSLGAMVGLFFSSIWYCISCCFGSGRVRAANKA</sequence>
<evidence type="ECO:0000256" key="4">
    <source>
        <dbReference type="ARBA" id="ARBA00023136"/>
    </source>
</evidence>
<dbReference type="InterPro" id="IPR009571">
    <property type="entry name" value="SUR7/Rim9-like_fungi"/>
</dbReference>
<evidence type="ECO:0000313" key="7">
    <source>
        <dbReference type="Proteomes" id="UP000242146"/>
    </source>
</evidence>
<keyword evidence="2 5" id="KW-0812">Transmembrane</keyword>
<dbReference type="OrthoDB" id="2327445at2759"/>
<comment type="caution">
    <text evidence="6">The sequence shown here is derived from an EMBL/GenBank/DDBJ whole genome shotgun (WGS) entry which is preliminary data.</text>
</comment>